<organism evidence="1">
    <name type="scientific">marine sediment metagenome</name>
    <dbReference type="NCBI Taxonomy" id="412755"/>
    <lineage>
        <taxon>unclassified sequences</taxon>
        <taxon>metagenomes</taxon>
        <taxon>ecological metagenomes</taxon>
    </lineage>
</organism>
<feature type="non-terminal residue" evidence="1">
    <location>
        <position position="90"/>
    </location>
</feature>
<name>X0VW41_9ZZZZ</name>
<dbReference type="EMBL" id="BARS01034461">
    <property type="protein sequence ID" value="GAG22490.1"/>
    <property type="molecule type" value="Genomic_DNA"/>
</dbReference>
<sequence length="90" mass="10081">MPSTSYAFTSAYLKGEEARLITSEHVERMLSAASIPNVLGIIKDTDIGSYLIEVNPISFEDIDQSLWVYLGRCLELLEGFRMLPAEVLKI</sequence>
<protein>
    <submittedName>
        <fullName evidence="1">Uncharacterized protein</fullName>
    </submittedName>
</protein>
<dbReference type="SUPFAM" id="SSF103486">
    <property type="entry name" value="V-type ATP synthase subunit C"/>
    <property type="match status" value="1"/>
</dbReference>
<dbReference type="InterPro" id="IPR036079">
    <property type="entry name" value="ATPase_csu/dsu_sf"/>
</dbReference>
<dbReference type="AlphaFoldDB" id="X0VW41"/>
<proteinExistence type="predicted"/>
<reference evidence="1" key="1">
    <citation type="journal article" date="2014" name="Front. Microbiol.">
        <title>High frequency of phylogenetically diverse reductive dehalogenase-homologous genes in deep subseafloor sedimentary metagenomes.</title>
        <authorList>
            <person name="Kawai M."/>
            <person name="Futagami T."/>
            <person name="Toyoda A."/>
            <person name="Takaki Y."/>
            <person name="Nishi S."/>
            <person name="Hori S."/>
            <person name="Arai W."/>
            <person name="Tsubouchi T."/>
            <person name="Morono Y."/>
            <person name="Uchiyama I."/>
            <person name="Ito T."/>
            <person name="Fujiyama A."/>
            <person name="Inagaki F."/>
            <person name="Takami H."/>
        </authorList>
    </citation>
    <scope>NUCLEOTIDE SEQUENCE</scope>
    <source>
        <strain evidence="1">Expedition CK06-06</strain>
    </source>
</reference>
<dbReference type="Gene3D" id="1.10.132.50">
    <property type="entry name" value="ATP synthase (C/AC39) subunit, domain 3"/>
    <property type="match status" value="1"/>
</dbReference>
<gene>
    <name evidence="1" type="ORF">S01H1_53228</name>
</gene>
<comment type="caution">
    <text evidence="1">The sequence shown here is derived from an EMBL/GenBank/DDBJ whole genome shotgun (WGS) entry which is preliminary data.</text>
</comment>
<accession>X0VW41</accession>
<dbReference type="InterPro" id="IPR044911">
    <property type="entry name" value="V-type_ATPase_csu/dsu_dom_3"/>
</dbReference>
<evidence type="ECO:0000313" key="1">
    <source>
        <dbReference type="EMBL" id="GAG22490.1"/>
    </source>
</evidence>